<comment type="similarity">
    <text evidence="3">Belongs to the polycystin family.</text>
</comment>
<comment type="caution">
    <text evidence="14">Lacks conserved residue(s) required for the propagation of feature annotation.</text>
</comment>
<dbReference type="Pfam" id="PF00801">
    <property type="entry name" value="PKD"/>
    <property type="match status" value="6"/>
</dbReference>
<evidence type="ECO:0000256" key="14">
    <source>
        <dbReference type="PROSITE-ProRule" id="PRU00152"/>
    </source>
</evidence>
<dbReference type="PROSITE" id="PS50093">
    <property type="entry name" value="PKD"/>
    <property type="match status" value="5"/>
</dbReference>
<dbReference type="Pfam" id="PF01825">
    <property type="entry name" value="GPS"/>
    <property type="match status" value="1"/>
</dbReference>
<evidence type="ECO:0000313" key="23">
    <source>
        <dbReference type="Proteomes" id="UP000005408"/>
    </source>
</evidence>
<feature type="transmembrane region" description="Helical" evidence="16">
    <location>
        <begin position="3552"/>
        <end position="3573"/>
    </location>
</feature>
<dbReference type="SUPFAM" id="SSF49299">
    <property type="entry name" value="PKD domain"/>
    <property type="match status" value="7"/>
</dbReference>
<dbReference type="InterPro" id="IPR002859">
    <property type="entry name" value="PKD/REJ-like"/>
</dbReference>
<dbReference type="SUPFAM" id="SSF49723">
    <property type="entry name" value="Lipase/lipooxygenase domain (PLAT/LH2 domain)"/>
    <property type="match status" value="1"/>
</dbReference>
<dbReference type="InterPro" id="IPR035986">
    <property type="entry name" value="PKD_dom_sf"/>
</dbReference>
<dbReference type="InterPro" id="IPR001304">
    <property type="entry name" value="C-type_lectin-like"/>
</dbReference>
<dbReference type="GO" id="GO:0006816">
    <property type="term" value="P:calcium ion transport"/>
    <property type="evidence" value="ECO:0007669"/>
    <property type="project" value="TreeGrafter"/>
</dbReference>
<dbReference type="Pfam" id="PF08016">
    <property type="entry name" value="PKD_channel"/>
    <property type="match status" value="1"/>
</dbReference>
<dbReference type="GO" id="GO:0005886">
    <property type="term" value="C:plasma membrane"/>
    <property type="evidence" value="ECO:0007669"/>
    <property type="project" value="UniProtKB-SubCell"/>
</dbReference>
<comment type="subcellular location">
    <subcellularLocation>
        <location evidence="2">Cell membrane</location>
        <topology evidence="2">Multi-pass membrane protein</topology>
    </subcellularLocation>
    <subcellularLocation>
        <location evidence="1">Cell projection</location>
        <location evidence="1">Cilium</location>
    </subcellularLocation>
</comment>
<dbReference type="PROSITE" id="PS51111">
    <property type="entry name" value="REJ"/>
    <property type="match status" value="1"/>
</dbReference>
<evidence type="ECO:0000256" key="9">
    <source>
        <dbReference type="ARBA" id="ARBA00023136"/>
    </source>
</evidence>
<keyword evidence="8" id="KW-0969">Cilium</keyword>
<dbReference type="PROSITE" id="PS00615">
    <property type="entry name" value="C_TYPE_LECTIN_1"/>
    <property type="match status" value="1"/>
</dbReference>
<evidence type="ECO:0000256" key="13">
    <source>
        <dbReference type="PIRSR" id="PIRSR603915-2"/>
    </source>
</evidence>
<dbReference type="PROSITE" id="PS50221">
    <property type="entry name" value="GAIN_B"/>
    <property type="match status" value="1"/>
</dbReference>
<keyword evidence="5 16" id="KW-0812">Transmembrane</keyword>
<dbReference type="SMART" id="SM00089">
    <property type="entry name" value="PKD"/>
    <property type="match status" value="9"/>
</dbReference>
<keyword evidence="11" id="KW-0325">Glycoprotein</keyword>
<dbReference type="PANTHER" id="PTHR46730:SF1">
    <property type="entry name" value="PLAT DOMAIN-CONTAINING PROTEIN"/>
    <property type="match status" value="1"/>
</dbReference>
<feature type="transmembrane region" description="Helical" evidence="16">
    <location>
        <begin position="3593"/>
        <end position="3613"/>
    </location>
</feature>
<dbReference type="InterPro" id="IPR003915">
    <property type="entry name" value="PKD_2"/>
</dbReference>
<feature type="transmembrane region" description="Helical" evidence="16">
    <location>
        <begin position="2799"/>
        <end position="2820"/>
    </location>
</feature>
<dbReference type="Proteomes" id="UP000005408">
    <property type="component" value="Unassembled WGS sequence"/>
</dbReference>
<evidence type="ECO:0000313" key="22">
    <source>
        <dbReference type="EnsemblMetazoa" id="G2790.1:cds"/>
    </source>
</evidence>
<feature type="compositionally biased region" description="Polar residues" evidence="15">
    <location>
        <begin position="3077"/>
        <end position="3102"/>
    </location>
</feature>
<dbReference type="PROSITE" id="PS50041">
    <property type="entry name" value="C_TYPE_LECTIN_2"/>
    <property type="match status" value="1"/>
</dbReference>
<feature type="transmembrane region" description="Helical" evidence="16">
    <location>
        <begin position="2596"/>
        <end position="2615"/>
    </location>
</feature>
<evidence type="ECO:0000259" key="17">
    <source>
        <dbReference type="PROSITE" id="PS50041"/>
    </source>
</evidence>
<dbReference type="InterPro" id="IPR014010">
    <property type="entry name" value="REJ_dom"/>
</dbReference>
<organism evidence="22 23">
    <name type="scientific">Magallana gigas</name>
    <name type="common">Pacific oyster</name>
    <name type="synonym">Crassostrea gigas</name>
    <dbReference type="NCBI Taxonomy" id="29159"/>
    <lineage>
        <taxon>Eukaryota</taxon>
        <taxon>Metazoa</taxon>
        <taxon>Spiralia</taxon>
        <taxon>Lophotrochozoa</taxon>
        <taxon>Mollusca</taxon>
        <taxon>Bivalvia</taxon>
        <taxon>Autobranchia</taxon>
        <taxon>Pteriomorphia</taxon>
        <taxon>Ostreida</taxon>
        <taxon>Ostreoidea</taxon>
        <taxon>Ostreidae</taxon>
        <taxon>Magallana</taxon>
    </lineage>
</organism>
<feature type="region of interest" description="Disordered" evidence="15">
    <location>
        <begin position="3070"/>
        <end position="3119"/>
    </location>
</feature>
<dbReference type="InterPro" id="IPR022409">
    <property type="entry name" value="PKD/Chitinase_dom"/>
</dbReference>
<evidence type="ECO:0000256" key="6">
    <source>
        <dbReference type="ARBA" id="ARBA00022737"/>
    </source>
</evidence>
<evidence type="ECO:0000259" key="19">
    <source>
        <dbReference type="PROSITE" id="PS50095"/>
    </source>
</evidence>
<dbReference type="InterPro" id="IPR046791">
    <property type="entry name" value="Polycystin_dom"/>
</dbReference>
<feature type="transmembrane region" description="Helical" evidence="16">
    <location>
        <begin position="3740"/>
        <end position="3761"/>
    </location>
</feature>
<evidence type="ECO:0000256" key="16">
    <source>
        <dbReference type="SAM" id="Phobius"/>
    </source>
</evidence>
<feature type="transmembrane region" description="Helical" evidence="16">
    <location>
        <begin position="2840"/>
        <end position="2861"/>
    </location>
</feature>
<reference evidence="22" key="1">
    <citation type="submission" date="2022-08" db="UniProtKB">
        <authorList>
            <consortium name="EnsemblMetazoa"/>
        </authorList>
    </citation>
    <scope>IDENTIFICATION</scope>
    <source>
        <strain evidence="22">05x7-T-G4-1.051#20</strain>
    </source>
</reference>
<dbReference type="InterPro" id="IPR018378">
    <property type="entry name" value="C-type_lectin_CS"/>
</dbReference>
<dbReference type="SMART" id="SM00303">
    <property type="entry name" value="GPS"/>
    <property type="match status" value="1"/>
</dbReference>
<dbReference type="InterPro" id="IPR036392">
    <property type="entry name" value="PLAT/LH2_dom_sf"/>
</dbReference>
<name>A0A8W8LGS1_MAGGI</name>
<keyword evidence="23" id="KW-1185">Reference proteome</keyword>
<feature type="domain" description="PKD" evidence="18">
    <location>
        <begin position="1488"/>
        <end position="1532"/>
    </location>
</feature>
<dbReference type="Gene3D" id="2.60.60.20">
    <property type="entry name" value="PLAT/LH2 domain"/>
    <property type="match status" value="1"/>
</dbReference>
<feature type="region of interest" description="Disordered" evidence="15">
    <location>
        <begin position="3901"/>
        <end position="3982"/>
    </location>
</feature>
<evidence type="ECO:0000256" key="15">
    <source>
        <dbReference type="SAM" id="MobiDB-lite"/>
    </source>
</evidence>
<dbReference type="InterPro" id="IPR013783">
    <property type="entry name" value="Ig-like_fold"/>
</dbReference>
<evidence type="ECO:0000256" key="8">
    <source>
        <dbReference type="ARBA" id="ARBA00023069"/>
    </source>
</evidence>
<dbReference type="GO" id="GO:0005509">
    <property type="term" value="F:calcium ion binding"/>
    <property type="evidence" value="ECO:0007669"/>
    <property type="project" value="InterPro"/>
</dbReference>
<dbReference type="EnsemblMetazoa" id="G2790.1">
    <property type="protein sequence ID" value="G2790.1:cds"/>
    <property type="gene ID" value="G2790"/>
</dbReference>
<dbReference type="Pfam" id="PF01477">
    <property type="entry name" value="PLAT"/>
    <property type="match status" value="1"/>
</dbReference>
<feature type="domain" description="PKD" evidence="18">
    <location>
        <begin position="612"/>
        <end position="649"/>
    </location>
</feature>
<evidence type="ECO:0008006" key="24">
    <source>
        <dbReference type="Google" id="ProtNLM"/>
    </source>
</evidence>
<feature type="transmembrane region" description="Helical" evidence="16">
    <location>
        <begin position="3673"/>
        <end position="3690"/>
    </location>
</feature>
<evidence type="ECO:0000256" key="7">
    <source>
        <dbReference type="ARBA" id="ARBA00022989"/>
    </source>
</evidence>
<accession>A0A8W8LGS1</accession>
<dbReference type="Pfam" id="PF20519">
    <property type="entry name" value="Polycystin_dom"/>
    <property type="match status" value="1"/>
</dbReference>
<evidence type="ECO:0000256" key="3">
    <source>
        <dbReference type="ARBA" id="ARBA00007200"/>
    </source>
</evidence>
<feature type="domain" description="C-type lectin" evidence="17">
    <location>
        <begin position="1"/>
        <end position="49"/>
    </location>
</feature>
<keyword evidence="7 16" id="KW-1133">Transmembrane helix</keyword>
<feature type="transmembrane region" description="Helical" evidence="16">
    <location>
        <begin position="3212"/>
        <end position="3231"/>
    </location>
</feature>
<feature type="domain" description="REJ" evidence="21">
    <location>
        <begin position="1636"/>
        <end position="2157"/>
    </location>
</feature>
<dbReference type="InterPro" id="IPR001024">
    <property type="entry name" value="PLAT/LH2_dom"/>
</dbReference>
<dbReference type="SUPFAM" id="SSF56436">
    <property type="entry name" value="C-type lectin-like"/>
    <property type="match status" value="1"/>
</dbReference>
<evidence type="ECO:0000259" key="18">
    <source>
        <dbReference type="PROSITE" id="PS50093"/>
    </source>
</evidence>
<dbReference type="Gene3D" id="2.60.40.10">
    <property type="entry name" value="Immunoglobulins"/>
    <property type="match status" value="3"/>
</dbReference>
<dbReference type="InterPro" id="IPR016187">
    <property type="entry name" value="CTDL_fold"/>
</dbReference>
<evidence type="ECO:0000256" key="10">
    <source>
        <dbReference type="ARBA" id="ARBA00023157"/>
    </source>
</evidence>
<evidence type="ECO:0000256" key="2">
    <source>
        <dbReference type="ARBA" id="ARBA00004651"/>
    </source>
</evidence>
<evidence type="ECO:0000256" key="1">
    <source>
        <dbReference type="ARBA" id="ARBA00004138"/>
    </source>
</evidence>
<evidence type="ECO:0000256" key="12">
    <source>
        <dbReference type="ARBA" id="ARBA00023273"/>
    </source>
</evidence>
<keyword evidence="12" id="KW-0966">Cell projection</keyword>
<evidence type="ECO:0000259" key="20">
    <source>
        <dbReference type="PROSITE" id="PS50221"/>
    </source>
</evidence>
<dbReference type="InterPro" id="IPR000601">
    <property type="entry name" value="PKD_dom"/>
</dbReference>
<keyword evidence="10" id="KW-1015">Disulfide bond</keyword>
<dbReference type="CDD" id="cd00146">
    <property type="entry name" value="PKD"/>
    <property type="match status" value="2"/>
</dbReference>
<evidence type="ECO:0000259" key="21">
    <source>
        <dbReference type="PROSITE" id="PS51111"/>
    </source>
</evidence>
<keyword evidence="4" id="KW-1003">Cell membrane</keyword>
<evidence type="ECO:0000256" key="4">
    <source>
        <dbReference type="ARBA" id="ARBA00022475"/>
    </source>
</evidence>
<dbReference type="PROSITE" id="PS50095">
    <property type="entry name" value="PLAT"/>
    <property type="match status" value="1"/>
</dbReference>
<dbReference type="InterPro" id="IPR057244">
    <property type="entry name" value="GAIN_B"/>
</dbReference>
<feature type="region of interest" description="Disordered" evidence="15">
    <location>
        <begin position="2982"/>
        <end position="3009"/>
    </location>
</feature>
<keyword evidence="9 16" id="KW-0472">Membrane</keyword>
<dbReference type="SMART" id="SM00308">
    <property type="entry name" value="LH2"/>
    <property type="match status" value="1"/>
</dbReference>
<feature type="domain" description="PLAT" evidence="19">
    <location>
        <begin position="2638"/>
        <end position="2753"/>
    </location>
</feature>
<feature type="domain" description="PKD" evidence="18">
    <location>
        <begin position="1415"/>
        <end position="1464"/>
    </location>
</feature>
<feature type="transmembrane region" description="Helical" evidence="16">
    <location>
        <begin position="3182"/>
        <end position="3206"/>
    </location>
</feature>
<dbReference type="InterPro" id="IPR000203">
    <property type="entry name" value="GPS"/>
</dbReference>
<dbReference type="GO" id="GO:0005929">
    <property type="term" value="C:cilium"/>
    <property type="evidence" value="ECO:0007669"/>
    <property type="project" value="UniProtKB-SubCell"/>
</dbReference>
<dbReference type="InterPro" id="IPR013122">
    <property type="entry name" value="PKD1_2_channel"/>
</dbReference>
<feature type="disulfide bond" evidence="13">
    <location>
        <begin position="3399"/>
        <end position="3419"/>
    </location>
</feature>
<feature type="transmembrane region" description="Helical" evidence="16">
    <location>
        <begin position="3303"/>
        <end position="3321"/>
    </location>
</feature>
<dbReference type="Pfam" id="PF02010">
    <property type="entry name" value="REJ"/>
    <property type="match status" value="1"/>
</dbReference>
<feature type="domain" description="PKD" evidence="18">
    <location>
        <begin position="871"/>
        <end position="931"/>
    </location>
</feature>
<feature type="domain" description="PKD" evidence="18">
    <location>
        <begin position="788"/>
        <end position="837"/>
    </location>
</feature>
<sequence>MEGMLQWADGEIWSSYPVVVASEVDCFSMDSAGSWHSKSCTVQLQAVCEYNSREVASVPTYVAGTAHLMTTPYSLTTLQSSTTPHVADRNIIYLFPGLWINREGKARAWNFRTSVGRTETIAVTLMVLEPVCQSPNYFMPPGCNQNGGWFGSCVNSATTCSKTSSCASNEDYCLIYDSCIPKTDPSPSSDWNQNYNEIPQSAWLNVNDEVTLQSFSPTSHVCYFNLMYTSVQQESLPTTLQYFTNPDNYTYTLNVPTLSGSSQTATIKSEEEVGEITWINPAMQSSAVNVLDNSDTYFVFRVTKGTHLMANWTKDGVVTSAAFESSCPSAIATKYPTECSQANHRPYVFSSQLYKFLRSTGVSQNITVLVYNDLSLQKSKQITVNVLLPLSGLSVYLETPTTDNIVEIGSPTSFVTNITNGSPTSYSLSYNGSTAVSTSSSSSISYTFTSKAVYQVMVTATDGLTNVSAEIRVKARYKAGIQGLSFTNLGNNLAAKYTYNFVATATAVVGAVVSVTWEQDNTTLQTSNTVVGSSAFSASRDFTFASAGNYSVYIIITDEFDVSQNASVDVEVIDPIENFYLQAINVYVETGKKAKFSPKMDSAPRTHGMIYYTYNYGDGSALDENVTTTTKQHTYTAAGEYNVSCVATNGPSTAFDAVIIYVQDKISNFTVDGDLYVLLDSQQNYTASVTGGTGLTFMFRITSLSFDTGFTPNNVCSYTFTTAGTYSLSISARNDIDFQTIILEIHAVSASTLVIQSLTYDRYVEQNSDVSLNMSLIHHDASQLNISWNYGDSVIESGVGKLSATHNYSTAGDYNITVTATDTSISNTVSKIVPITVARNIQGLSVVNNGPGKINSTTGVTITITASITDGTNQKFVWTYNSVEYDTGSTNFILLNFTSVGTYTVSVNVSNPISSETATTSFSVQAMVEDLSLSCATCVVDGNGNYFLEAAISTSFTATYTGGSDLMFIFNFDGSPATAQSSSSLSHTYRAGNRTMSIIAYNDVDNKTIYVPIAAQSRITSVQFPSSSVMPTIALVNETMNYSMIVTGGSDVRYVWKYCATCPEIHTETLSITNPGYSTADHYQLNGTAYNMISVKSATVQITVVNQLTSVVLVSDLIADKYAITGTAYTFYALPNVNQPPSSNSYKHYVTLQSNFYSTAPSSTDQNFTHPFTVPGDYKLKVEVDNVKSNADSEILIHVQDQVSTPTLASNVSSAIATGSAARLTVSVTSGSDREYEWSIEENGVSQTLPSVSSVMDYLFSTKGNFTIRVNVSNIVSWKIATYHQEVMDAIENVSFSNDINSTTYPYVAKGKDVTFTLIIGKGDAYTVTWSIIDSTNTIITTRIGTTFIYAFTSAETYTVRMKVQNAVSSKQTEIVVHAQVPLNSLVLSPGKSVAKTSESIDLVAVHNTDATHLTYTWTIEGSTSNTVGNIKAYAFSSAGRYTVSVTVNNSLGSLTAETDIIVQDVIQNLSVSGCDIEAVEDTSLTMLATTTAGTDVTYQWEVINGATHTGANFSTIFDTTGKYSVTVNASNLVDSKVFTCQMTIIGIISNLHIDMSHSVLFVNYSTQFVVGGNNLVGVVYNWTFIGPVTINWIANNNFLLKKFADAGQYTATLVVSNSISQASKSVEFVIKPLTCDAPAVVALGNAVRTIYKSSPLAFELDVDMYGCMDYTLKYTWEINSASSASCSVTLTPFSMPSSVFSSSSRLSIPGKTLPYGDYCIKVSAQYENTPLKVNNEYTVTVIESPLVALLAGGNDLIVSNLNSVTLDGTSSYDRDNDNTPLTYAWTCSITSGSTSPSACSDVTASTSGTVTMNKNNMIAGQKYSVTLTVSSPGRTSGSTSVEVDITGSEVPLVSIQCISCSAANHHVIQPGDLIMLAGACSNCASATSVTYTWTASYDTNTFTLDSTTTSTGNDKINLVINSGQLPAASVYTFQLQVQMTVSGSASTGYSKLKLDGNAAPSGGSCTVTPTTVKSLEDPVTFSCNSYSDPANPTTELYYRVKSYSADGKESVGLYYGSSKTDKIFVAPWPGTSRHTVQIKVFVEDEHGAQTEALVQSIGVTAPSLSSTTSTEYIYSLANSTLANLVMENNPVVILQYCIALVHEINEQSRQVTSANTNLELGLRTKVRNAITLAAMGLPLDSMHEKEQTAFILEHLTKYGTEFQTKESQVIALNQIDTLKSSMSSTQGVNDNSLLTNHLMACISNLMDAANAGVYDADSVINSTKSLQASLITSFKANISSSDTQSATRSDEEHKKFIVNKAFENSEEIVTVNVRNQILGQNAIEVGVSGIKFYGQRTRSNEPSTLYQTGGIAVQVSNDMLDGIVSTGTEVLQIIMGISRNPFTWGYSTSQVNSKIMTMSFKDTSGANLAVQSLTESRSLKFYLPDSSTAGYSNIDAGGLISNAAYDPSEGLTMATYEIEKSTQKKININTAGAQSGHALHIQLKISLVNDSLQTPLDKIDFYLGKGYEATSSTYEQKMTIESSHMTTGMDHTNYTMFIDSTSFDPSASYTITVYNEDQNFAYNVSAAIYMSSCAYYDPSGDSWSRSGCYPTAESLPMYTTCTCNHLTPFGGSMLVPPDAISFSDLVNLDLSNNPVVFITCSVILVIYIVAVIVCRRMDKYDLDRIATVPLCGKDGSFKYQITVVTGKSRGSGTTAHVGIKLYGEYGKSKERQLHKDGAFQRNCVDSFFIANDSNLGNVHKIMIWHDNYGLEPSWHLIQVIIRDMQTEKKYYFFGNCWMTLEKKQGYIQKEIKAAGSSEIRRFSRMFSHAVSNSMADRHLWVSVVDRPANSRFTRVQRATVCVTLLYVFMGVNAMWYGVLKTTNTSDTSQGISSFGWEEVVLAFLCNIMVFPFSLLLIFIFKKSRTKTTEFDPRPMTARTIEIENDIDGSQYSSSFRSESQSDLLSCMERESTIDSTMIQPTQPLRKTKTLKTTRKGVEETAVKVPLPEGAEGGYPEKSRLQWKRTNNPRIWNDQSIMDSWPDRIPKYNDRQTTPKIGQRNPEKEQEVQEAADDILNYLDCVEQDLMAKESKRALQGGGAAKPVTRKSTLHHKKMDDLDDLLIDEDVKHKHKPIQRRVSTVSISSGKPPNSSGSQKSFNPRQDPNIRKPPSAGSSKVSKWVSKLHTTSTGVSLPEVEHIGPLEPDMGLAQRSGTEIYNDGYSEMTEEVAVTSKKTCTLPEKCIYLGHVLCFLLSGTSCILVILYGQKFGADIALQWLLALLFSIIFSFLFMEPLKALIIALYLAAWEKKTEDTDDVIDNEPKFDMSNELVKEVKFSPLSGFALLKAKEDGIKIQRLRLMFRQFVAYMFYLLLVMALCYTNFTQHTYNMSQAVERSFVKTNMPDTNKSFRNISTIGEIWKWTQSVLISSLHYDEFSSYTELNTLLGVARLRQVRGLREPCPVKDYPLHPGLESLAGVGDCEGSLGYTEDKYHYGYMWNITQSQNLSWRFHSDSQTGSKRREGHVFSYGGGGYVQSLGSSYNESLTTLQDLQSKDWIDLRTRALFIDFTLYNAAEDLTTFTTLMIEFPLTGGINTTFDIQTHHLLRFVDGVVDPLMVCEVILFAVVLYYLVHIVLQIRQLGKPYFCDFWNWLEMLTTLMAIVSIGLYIGCVVTATDTFSTFLNNQRAFTNFERVADIHTAARYLHAWLLFFLMFKVVKQIRFIKFLHKFEKTLNIAFPKLMGVMLIFGILYLNHGMIAYLFLGNHMDGFEDYWTTLMTLLGMIRGTFNFFPLLAMDTIFTHCLFYSFYIFTYGLTIALIIAVLNDSYKTVKSQMFYKSTLDLQDYEMIDFMMKRFKLWAGFEKPKEKTRRVRFEGQRSVSDRCSTSHSNRSYSELEEPALPVPAKSSMSAAALLSSKWEDLLKTMKRVEFLDEKEDEMIAKTQKEVDEWDFQSRIKNYESERQGLLQWKQTPSGDRGRPVTKTPHRTMTQKSLPAKTELQPSSSASGPVKPAVPTKSGRRPLSDGGRIASENVSEARPLGSRERKSIYNFFKSIKPSKSAWNN</sequence>
<proteinExistence type="inferred from homology"/>
<feature type="transmembrane region" description="Helical" evidence="16">
    <location>
        <begin position="3710"/>
        <end position="3728"/>
    </location>
</feature>
<feature type="domain" description="GAIN-B" evidence="20">
    <location>
        <begin position="2418"/>
        <end position="2582"/>
    </location>
</feature>
<evidence type="ECO:0000256" key="11">
    <source>
        <dbReference type="ARBA" id="ARBA00023180"/>
    </source>
</evidence>
<dbReference type="GO" id="GO:0005261">
    <property type="term" value="F:monoatomic cation channel activity"/>
    <property type="evidence" value="ECO:0007669"/>
    <property type="project" value="TreeGrafter"/>
</dbReference>
<dbReference type="PRINTS" id="PR01433">
    <property type="entry name" value="POLYCYSTIN2"/>
</dbReference>
<protein>
    <recommendedName>
        <fullName evidence="24">Polycystin-1</fullName>
    </recommendedName>
</protein>
<feature type="region of interest" description="Disordered" evidence="15">
    <location>
        <begin position="3033"/>
        <end position="3052"/>
    </location>
</feature>
<keyword evidence="6" id="KW-0677">Repeat</keyword>
<evidence type="ECO:0000256" key="5">
    <source>
        <dbReference type="ARBA" id="ARBA00022692"/>
    </source>
</evidence>
<dbReference type="PANTHER" id="PTHR46730">
    <property type="entry name" value="POLYCYSTIN-1"/>
    <property type="match status" value="1"/>
</dbReference>
<feature type="transmembrane region" description="Helical" evidence="16">
    <location>
        <begin position="3633"/>
        <end position="3652"/>
    </location>
</feature>